<dbReference type="Pfam" id="PF00237">
    <property type="entry name" value="Ribosomal_L22"/>
    <property type="match status" value="1"/>
</dbReference>
<dbReference type="SUPFAM" id="SSF54843">
    <property type="entry name" value="Ribosomal protein L22"/>
    <property type="match status" value="1"/>
</dbReference>
<evidence type="ECO:0000256" key="7">
    <source>
        <dbReference type="HAMAP-Rule" id="MF_01331"/>
    </source>
</evidence>
<dbReference type="InterPro" id="IPR036394">
    <property type="entry name" value="Ribosomal_uL22_sf"/>
</dbReference>
<dbReference type="Proteomes" id="UP000326837">
    <property type="component" value="Chromosome"/>
</dbReference>
<comment type="similarity">
    <text evidence="1 7 8">Belongs to the universal ribosomal protein uL22 family.</text>
</comment>
<dbReference type="GO" id="GO:0006412">
    <property type="term" value="P:translation"/>
    <property type="evidence" value="ECO:0007669"/>
    <property type="project" value="UniProtKB-UniRule"/>
</dbReference>
<evidence type="ECO:0000313" key="12">
    <source>
        <dbReference type="Proteomes" id="UP000326837"/>
    </source>
</evidence>
<evidence type="ECO:0000256" key="4">
    <source>
        <dbReference type="ARBA" id="ARBA00022980"/>
    </source>
</evidence>
<dbReference type="PANTHER" id="PTHR13501">
    <property type="entry name" value="CHLOROPLAST 50S RIBOSOMAL PROTEIN L22-RELATED"/>
    <property type="match status" value="1"/>
</dbReference>
<comment type="function">
    <text evidence="7">The globular domain of the protein is located near the polypeptide exit tunnel on the outside of the subunit, while an extended beta-hairpin is found that lines the wall of the exit tunnel in the center of the 70S ribosome.</text>
</comment>
<dbReference type="InterPro" id="IPR047867">
    <property type="entry name" value="Ribosomal_uL22_bac/org-type"/>
</dbReference>
<keyword evidence="4 7" id="KW-0689">Ribosomal protein</keyword>
<dbReference type="PANTHER" id="PTHR13501:SF8">
    <property type="entry name" value="LARGE RIBOSOMAL SUBUNIT PROTEIN UL22M"/>
    <property type="match status" value="1"/>
</dbReference>
<evidence type="ECO:0000256" key="8">
    <source>
        <dbReference type="RuleBase" id="RU004005"/>
    </source>
</evidence>
<dbReference type="Gene3D" id="3.90.470.10">
    <property type="entry name" value="Ribosomal protein L22/L17"/>
    <property type="match status" value="1"/>
</dbReference>
<evidence type="ECO:0000256" key="10">
    <source>
        <dbReference type="RuleBase" id="RU004008"/>
    </source>
</evidence>
<evidence type="ECO:0000256" key="2">
    <source>
        <dbReference type="ARBA" id="ARBA00022730"/>
    </source>
</evidence>
<protein>
    <recommendedName>
        <fullName evidence="6 7">Large ribosomal subunit protein uL22</fullName>
    </recommendedName>
</protein>
<proteinExistence type="inferred from homology"/>
<dbReference type="HAMAP" id="MF_01331_B">
    <property type="entry name" value="Ribosomal_uL22_B"/>
    <property type="match status" value="1"/>
</dbReference>
<evidence type="ECO:0000313" key="11">
    <source>
        <dbReference type="EMBL" id="BBO36397.1"/>
    </source>
</evidence>
<evidence type="ECO:0000256" key="6">
    <source>
        <dbReference type="ARBA" id="ARBA00035207"/>
    </source>
</evidence>
<dbReference type="GO" id="GO:0019843">
    <property type="term" value="F:rRNA binding"/>
    <property type="evidence" value="ECO:0007669"/>
    <property type="project" value="UniProtKB-UniRule"/>
</dbReference>
<organism evidence="11 12">
    <name type="scientific">Lacipirellula parvula</name>
    <dbReference type="NCBI Taxonomy" id="2650471"/>
    <lineage>
        <taxon>Bacteria</taxon>
        <taxon>Pseudomonadati</taxon>
        <taxon>Planctomycetota</taxon>
        <taxon>Planctomycetia</taxon>
        <taxon>Pirellulales</taxon>
        <taxon>Lacipirellulaceae</taxon>
        <taxon>Lacipirellula</taxon>
    </lineage>
</organism>
<comment type="function">
    <text evidence="7 10">This protein binds specifically to 23S rRNA; its binding is stimulated by other ribosomal proteins, e.g., L4, L17, and L20. It is important during the early stages of 50S assembly. It makes multiple contacts with different domains of the 23S rRNA in the assembled 50S subunit and ribosome.</text>
</comment>
<accession>A0A5K7XJT7</accession>
<evidence type="ECO:0000256" key="3">
    <source>
        <dbReference type="ARBA" id="ARBA00022884"/>
    </source>
</evidence>
<keyword evidence="12" id="KW-1185">Reference proteome</keyword>
<sequence>MAYTATHRHAQISARKVRPLADLIRGKRVDEALALLKYQPQRGARLIEKVLQSALGNADDRRAPNLGGLRVVDARIDGGPMVKRVRPGARGMAHIIKKRMSHIKISIE</sequence>
<evidence type="ECO:0000256" key="1">
    <source>
        <dbReference type="ARBA" id="ARBA00009451"/>
    </source>
</evidence>
<dbReference type="CDD" id="cd00336">
    <property type="entry name" value="Ribosomal_L22"/>
    <property type="match status" value="1"/>
</dbReference>
<dbReference type="AlphaFoldDB" id="A0A5K7XJT7"/>
<dbReference type="NCBIfam" id="TIGR01044">
    <property type="entry name" value="rplV_bact"/>
    <property type="match status" value="1"/>
</dbReference>
<dbReference type="InterPro" id="IPR005727">
    <property type="entry name" value="Ribosomal_uL22_bac/chlpt-type"/>
</dbReference>
<reference evidence="12" key="1">
    <citation type="submission" date="2019-10" db="EMBL/GenBank/DDBJ databases">
        <title>Lacipirellula parvula gen. nov., sp. nov., representing a lineage of planctomycetes widespread in freshwater anoxic habitats, and description of the family Lacipirellulaceae.</title>
        <authorList>
            <person name="Dedysh S.N."/>
            <person name="Kulichevskaya I.S."/>
            <person name="Beletsky A.V."/>
            <person name="Rakitin A.L."/>
            <person name="Mardanov A.V."/>
            <person name="Ivanova A.A."/>
            <person name="Saltykova V.X."/>
            <person name="Rijpstra W.I.C."/>
            <person name="Sinninghe Damste J.S."/>
            <person name="Ravin N.V."/>
        </authorList>
    </citation>
    <scope>NUCLEOTIDE SEQUENCE [LARGE SCALE GENOMIC DNA]</scope>
    <source>
        <strain evidence="12">PX69</strain>
    </source>
</reference>
<name>A0A5K7XJT7_9BACT</name>
<gene>
    <name evidence="7" type="primary">rplV</name>
    <name evidence="11" type="ORF">PLANPX_6009</name>
</gene>
<comment type="subunit">
    <text evidence="7 9">Part of the 50S ribosomal subunit.</text>
</comment>
<dbReference type="GO" id="GO:0003735">
    <property type="term" value="F:structural constituent of ribosome"/>
    <property type="evidence" value="ECO:0007669"/>
    <property type="project" value="InterPro"/>
</dbReference>
<dbReference type="EMBL" id="AP021861">
    <property type="protein sequence ID" value="BBO36397.1"/>
    <property type="molecule type" value="Genomic_DNA"/>
</dbReference>
<dbReference type="RefSeq" id="WP_152101575.1">
    <property type="nucleotide sequence ID" value="NZ_AP021861.1"/>
</dbReference>
<dbReference type="KEGG" id="lpav:PLANPX_6009"/>
<keyword evidence="5 7" id="KW-0687">Ribonucleoprotein</keyword>
<evidence type="ECO:0000256" key="5">
    <source>
        <dbReference type="ARBA" id="ARBA00023274"/>
    </source>
</evidence>
<evidence type="ECO:0000256" key="9">
    <source>
        <dbReference type="RuleBase" id="RU004006"/>
    </source>
</evidence>
<keyword evidence="2 7" id="KW-0699">rRNA-binding</keyword>
<dbReference type="GO" id="GO:0022625">
    <property type="term" value="C:cytosolic large ribosomal subunit"/>
    <property type="evidence" value="ECO:0007669"/>
    <property type="project" value="TreeGrafter"/>
</dbReference>
<keyword evidence="3 7" id="KW-0694">RNA-binding</keyword>
<dbReference type="InterPro" id="IPR001063">
    <property type="entry name" value="Ribosomal_uL22"/>
</dbReference>